<dbReference type="Proteomes" id="UP000814140">
    <property type="component" value="Unassembled WGS sequence"/>
</dbReference>
<feature type="non-terminal residue" evidence="1">
    <location>
        <position position="1"/>
    </location>
</feature>
<accession>A0ACB8SVD3</accession>
<comment type="caution">
    <text evidence="1">The sequence shown here is derived from an EMBL/GenBank/DDBJ whole genome shotgun (WGS) entry which is preliminary data.</text>
</comment>
<evidence type="ECO:0000313" key="2">
    <source>
        <dbReference type="Proteomes" id="UP000814140"/>
    </source>
</evidence>
<gene>
    <name evidence="1" type="ORF">BV25DRAFT_1808501</name>
</gene>
<organism evidence="1 2">
    <name type="scientific">Artomyces pyxidatus</name>
    <dbReference type="NCBI Taxonomy" id="48021"/>
    <lineage>
        <taxon>Eukaryota</taxon>
        <taxon>Fungi</taxon>
        <taxon>Dikarya</taxon>
        <taxon>Basidiomycota</taxon>
        <taxon>Agaricomycotina</taxon>
        <taxon>Agaricomycetes</taxon>
        <taxon>Russulales</taxon>
        <taxon>Auriscalpiaceae</taxon>
        <taxon>Artomyces</taxon>
    </lineage>
</organism>
<dbReference type="EMBL" id="MU277223">
    <property type="protein sequence ID" value="KAI0059776.1"/>
    <property type="molecule type" value="Genomic_DNA"/>
</dbReference>
<keyword evidence="2" id="KW-1185">Reference proteome</keyword>
<reference evidence="1" key="2">
    <citation type="journal article" date="2022" name="New Phytol.">
        <title>Evolutionary transition to the ectomycorrhizal habit in the genomes of a hyperdiverse lineage of mushroom-forming fungi.</title>
        <authorList>
            <person name="Looney B."/>
            <person name="Miyauchi S."/>
            <person name="Morin E."/>
            <person name="Drula E."/>
            <person name="Courty P.E."/>
            <person name="Kohler A."/>
            <person name="Kuo A."/>
            <person name="LaButti K."/>
            <person name="Pangilinan J."/>
            <person name="Lipzen A."/>
            <person name="Riley R."/>
            <person name="Andreopoulos W."/>
            <person name="He G."/>
            <person name="Johnson J."/>
            <person name="Nolan M."/>
            <person name="Tritt A."/>
            <person name="Barry K.W."/>
            <person name="Grigoriev I.V."/>
            <person name="Nagy L.G."/>
            <person name="Hibbett D."/>
            <person name="Henrissat B."/>
            <person name="Matheny P.B."/>
            <person name="Labbe J."/>
            <person name="Martin F.M."/>
        </authorList>
    </citation>
    <scope>NUCLEOTIDE SEQUENCE</scope>
    <source>
        <strain evidence="1">HHB10654</strain>
    </source>
</reference>
<reference evidence="1" key="1">
    <citation type="submission" date="2021-03" db="EMBL/GenBank/DDBJ databases">
        <authorList>
            <consortium name="DOE Joint Genome Institute"/>
            <person name="Ahrendt S."/>
            <person name="Looney B.P."/>
            <person name="Miyauchi S."/>
            <person name="Morin E."/>
            <person name="Drula E."/>
            <person name="Courty P.E."/>
            <person name="Chicoki N."/>
            <person name="Fauchery L."/>
            <person name="Kohler A."/>
            <person name="Kuo A."/>
            <person name="Labutti K."/>
            <person name="Pangilinan J."/>
            <person name="Lipzen A."/>
            <person name="Riley R."/>
            <person name="Andreopoulos W."/>
            <person name="He G."/>
            <person name="Johnson J."/>
            <person name="Barry K.W."/>
            <person name="Grigoriev I.V."/>
            <person name="Nagy L."/>
            <person name="Hibbett D."/>
            <person name="Henrissat B."/>
            <person name="Matheny P.B."/>
            <person name="Labbe J."/>
            <person name="Martin F."/>
        </authorList>
    </citation>
    <scope>NUCLEOTIDE SEQUENCE</scope>
    <source>
        <strain evidence="1">HHB10654</strain>
    </source>
</reference>
<proteinExistence type="predicted"/>
<evidence type="ECO:0000313" key="1">
    <source>
        <dbReference type="EMBL" id="KAI0059776.1"/>
    </source>
</evidence>
<name>A0ACB8SVD3_9AGAM</name>
<protein>
    <submittedName>
        <fullName evidence="1">Uncharacterized protein</fullName>
    </submittedName>
</protein>
<sequence length="82" mass="9062">ALTLLHGQGLVHGDVRLPDILCDGKTVQLVDFDWAGQEGEVRYQVNISTVISWPEDVSSTSLIKKEHDLIMLGKAFLKTVES</sequence>